<dbReference type="Proteomes" id="UP000824596">
    <property type="component" value="Unassembled WGS sequence"/>
</dbReference>
<comment type="caution">
    <text evidence="1">The sequence shown here is derived from an EMBL/GenBank/DDBJ whole genome shotgun (WGS) entry which is preliminary data.</text>
</comment>
<dbReference type="AlphaFoldDB" id="A0A9P8MYS9"/>
<reference evidence="1" key="1">
    <citation type="submission" date="2021-09" db="EMBL/GenBank/DDBJ databases">
        <title>A high-quality genome of the endoparasitic fungus Hirsutella rhossiliensis with a comparison of Hirsutella genomes reveals transposable elements contributing to genome size variation.</title>
        <authorList>
            <person name="Lin R."/>
            <person name="Jiao Y."/>
            <person name="Sun X."/>
            <person name="Ling J."/>
            <person name="Xie B."/>
            <person name="Cheng X."/>
        </authorList>
    </citation>
    <scope>NUCLEOTIDE SEQUENCE</scope>
    <source>
        <strain evidence="1">HR02</strain>
    </source>
</reference>
<evidence type="ECO:0000313" key="2">
    <source>
        <dbReference type="Proteomes" id="UP000824596"/>
    </source>
</evidence>
<sequence>MAINVVETDANKDPAITYGDASKGLDVFSKPMRLTSPMTSTLVIQVKQDNASNADEGWQFDKYLKSVPRGLWSKYDPSTDPRNSDKNIGDLLKNDNGAMPLMMGVKFTSPKPTVSPDPFPAFKVADADLQRLFAKRRFPTMVDADAAWAPAKPFSGADVQKQYNAVYNMWTNPALGTDDAGQKGFVGLWQKA</sequence>
<organism evidence="1 2">
    <name type="scientific">Hirsutella rhossiliensis</name>
    <dbReference type="NCBI Taxonomy" id="111463"/>
    <lineage>
        <taxon>Eukaryota</taxon>
        <taxon>Fungi</taxon>
        <taxon>Dikarya</taxon>
        <taxon>Ascomycota</taxon>
        <taxon>Pezizomycotina</taxon>
        <taxon>Sordariomycetes</taxon>
        <taxon>Hypocreomycetidae</taxon>
        <taxon>Hypocreales</taxon>
        <taxon>Ophiocordycipitaceae</taxon>
        <taxon>Hirsutella</taxon>
    </lineage>
</organism>
<proteinExistence type="predicted"/>
<accession>A0A9P8MYS9</accession>
<keyword evidence="2" id="KW-1185">Reference proteome</keyword>
<evidence type="ECO:0000313" key="1">
    <source>
        <dbReference type="EMBL" id="KAH0963714.1"/>
    </source>
</evidence>
<dbReference type="EMBL" id="JAIZPD010000005">
    <property type="protein sequence ID" value="KAH0963714.1"/>
    <property type="molecule type" value="Genomic_DNA"/>
</dbReference>
<dbReference type="GeneID" id="68355353"/>
<dbReference type="RefSeq" id="XP_044721227.1">
    <property type="nucleotide sequence ID" value="XM_044864695.1"/>
</dbReference>
<gene>
    <name evidence="1" type="ORF">HRG_06224</name>
</gene>
<name>A0A9P8MYS9_9HYPO</name>
<dbReference type="OrthoDB" id="5352492at2759"/>
<protein>
    <submittedName>
        <fullName evidence="1">Uncharacterized protein</fullName>
    </submittedName>
</protein>